<protein>
    <submittedName>
        <fullName evidence="1">Uncharacterized protein</fullName>
    </submittedName>
</protein>
<keyword evidence="2" id="KW-1185">Reference proteome</keyword>
<evidence type="ECO:0000313" key="1">
    <source>
        <dbReference type="EMBL" id="VXD16361.1"/>
    </source>
</evidence>
<evidence type="ECO:0000313" key="2">
    <source>
        <dbReference type="Proteomes" id="UP000184550"/>
    </source>
</evidence>
<reference evidence="1" key="1">
    <citation type="submission" date="2019-10" db="EMBL/GenBank/DDBJ databases">
        <authorList>
            <consortium name="Genoscope - CEA"/>
            <person name="William W."/>
        </authorList>
    </citation>
    <scope>NUCLEOTIDE SEQUENCE [LARGE SCALE GENOMIC DNA]</scope>
    <source>
        <strain evidence="1">BBR_PRJEB10992</strain>
    </source>
</reference>
<dbReference type="Proteomes" id="UP000184550">
    <property type="component" value="Unassembled WGS sequence"/>
</dbReference>
<dbReference type="RefSeq" id="WP_197047366.1">
    <property type="nucleotide sequence ID" value="NZ_LR734865.1"/>
</dbReference>
<accession>A0A7Z9BPA8</accession>
<dbReference type="EMBL" id="CZCU02000129">
    <property type="protein sequence ID" value="VXD16361.1"/>
    <property type="molecule type" value="Genomic_DNA"/>
</dbReference>
<dbReference type="AlphaFoldDB" id="A0A7Z9BPA8"/>
<gene>
    <name evidence="1" type="ORF">PL8927_540063</name>
</gene>
<sequence>MLVSNLTVEQLQDLIRHTVEQCLEEYLGDPDVDLNVKPEVKQKLQEIIQSQPSKN</sequence>
<name>A0A7Z9BPA8_9CYAN</name>
<organism evidence="1 2">
    <name type="scientific">Planktothrix serta PCC 8927</name>
    <dbReference type="NCBI Taxonomy" id="671068"/>
    <lineage>
        <taxon>Bacteria</taxon>
        <taxon>Bacillati</taxon>
        <taxon>Cyanobacteriota</taxon>
        <taxon>Cyanophyceae</taxon>
        <taxon>Oscillatoriophycideae</taxon>
        <taxon>Oscillatoriales</taxon>
        <taxon>Microcoleaceae</taxon>
        <taxon>Planktothrix</taxon>
    </lineage>
</organism>
<comment type="caution">
    <text evidence="1">The sequence shown here is derived from an EMBL/GenBank/DDBJ whole genome shotgun (WGS) entry which is preliminary data.</text>
</comment>
<proteinExistence type="predicted"/>